<evidence type="ECO:0000313" key="2">
    <source>
        <dbReference type="EMBL" id="BED92168.1"/>
    </source>
</evidence>
<protein>
    <submittedName>
        <fullName evidence="2">Uncharacterized protein</fullName>
    </submittedName>
</protein>
<feature type="signal peptide" evidence="1">
    <location>
        <begin position="1"/>
        <end position="30"/>
    </location>
</feature>
<dbReference type="Proteomes" id="UP001337580">
    <property type="component" value="Chromosome"/>
</dbReference>
<gene>
    <name evidence="2" type="ORF">CfP315_0761</name>
</gene>
<reference evidence="2" key="1">
    <citation type="journal article" date="2023" name="ISME J.">
        <title>Emergence of putative energy parasites within Clostridia revealed by genome analysis of a novel endosymbiotic clade.</title>
        <authorList>
            <person name="Takahashi K."/>
            <person name="Kuwahara H."/>
            <person name="Horikawa Y."/>
            <person name="Izawa K."/>
            <person name="Kato D."/>
            <person name="Inagaki T."/>
            <person name="Yuki M."/>
            <person name="Ohkuma M."/>
            <person name="Hongoh Y."/>
        </authorList>
    </citation>
    <scope>NUCLEOTIDE SEQUENCE</scope>
    <source>
        <strain evidence="2">CfP3-15</strain>
    </source>
</reference>
<organism evidence="2">
    <name type="scientific">Candidatus Improbicoccus pseudotrichonymphae</name>
    <dbReference type="NCBI Taxonomy" id="3033792"/>
    <lineage>
        <taxon>Bacteria</taxon>
        <taxon>Bacillati</taxon>
        <taxon>Bacillota</taxon>
        <taxon>Clostridia</taxon>
        <taxon>Candidatus Improbicoccus</taxon>
    </lineage>
</organism>
<proteinExistence type="predicted"/>
<keyword evidence="1" id="KW-0732">Signal</keyword>
<name>A0AA48I8R8_9FIRM</name>
<sequence>MIIIKNTKMKKIIASVCVAVMSTVSLGSFYAEKSQVAPSAKNPIGYFTREELLGLPWDRSRDDCFKACQEAVEKFLLPHHNLMNFLPSYHLPPYHLRRVPPIDPEHKRSYAEFLFKCVDVIWEIIPKIAKKKLYSQPEKTHYFWKHAAGLGTGIFFECLFPNALDENFQKSFIINNGEKLTQAQCLMNILLFLAAVYTEDYGRFMEVFDRLESGFLYKPETDPENPERVFEIFDFTYLELFDRLEKHLRDGGCYTFVLRLIPLLNCDYDRPTAPLIFLLLREELLSSPEDGSRDDCLEACQEVVDSEHKRSYVEFLFKCVDVAWEIIPKDAIQSIDTSYFWEYATRLTIDIFRSYHRVAFDGALKGSYYHAGASDEGSQKSFIINNGEKLTQAQCLMNILLFLAAVYIQDHKNFMKVFDWLESGFLYRPETDPKNPKKVFKEFNFTYLEWLDSLKKYLNDGDCYTFVLFYIPLPGN</sequence>
<evidence type="ECO:0000256" key="1">
    <source>
        <dbReference type="SAM" id="SignalP"/>
    </source>
</evidence>
<dbReference type="EMBL" id="AP027924">
    <property type="protein sequence ID" value="BED92168.1"/>
    <property type="molecule type" value="Genomic_DNA"/>
</dbReference>
<dbReference type="AlphaFoldDB" id="A0AA48I8R8"/>
<dbReference type="KEGG" id="ips:CfP315_0761"/>
<accession>A0AA48I8R8</accession>
<feature type="chain" id="PRO_5041436466" evidence="1">
    <location>
        <begin position="31"/>
        <end position="476"/>
    </location>
</feature>